<dbReference type="Proteomes" id="UP001222325">
    <property type="component" value="Unassembled WGS sequence"/>
</dbReference>
<proteinExistence type="predicted"/>
<evidence type="ECO:0000313" key="3">
    <source>
        <dbReference type="Proteomes" id="UP001222325"/>
    </source>
</evidence>
<name>A0AAD6TM36_9AGAR</name>
<sequence>MALSMSLAHPLSAAYALTTPPLISSFIAAHQVPSRSQLQCVSQIFRLQSLVKPYRLPPLQLSAPMNKMPSTPAFVAPLILRAEPSPPRGFRTNTPALTYRQPLSGRSLVRLRVPNAYSKSRTRLVRLTCDPGLYLGCACERCFLRKLSMIPVQRVRRSLVPTPYSNLVRTIHRDPSPTPRSLSSHSQPTDPGDRRYTIPSSFTLTTPALSSINGQPSFPRRPGGVAPSCIHLWRFEMAISAEKLVRLEPGS</sequence>
<organism evidence="2 3">
    <name type="scientific">Mycena belliarum</name>
    <dbReference type="NCBI Taxonomy" id="1033014"/>
    <lineage>
        <taxon>Eukaryota</taxon>
        <taxon>Fungi</taxon>
        <taxon>Dikarya</taxon>
        <taxon>Basidiomycota</taxon>
        <taxon>Agaricomycotina</taxon>
        <taxon>Agaricomycetes</taxon>
        <taxon>Agaricomycetidae</taxon>
        <taxon>Agaricales</taxon>
        <taxon>Marasmiineae</taxon>
        <taxon>Mycenaceae</taxon>
        <taxon>Mycena</taxon>
    </lineage>
</organism>
<gene>
    <name evidence="2" type="ORF">B0H15DRAFT_118778</name>
</gene>
<evidence type="ECO:0000256" key="1">
    <source>
        <dbReference type="SAM" id="MobiDB-lite"/>
    </source>
</evidence>
<comment type="caution">
    <text evidence="2">The sequence shown here is derived from an EMBL/GenBank/DDBJ whole genome shotgun (WGS) entry which is preliminary data.</text>
</comment>
<accession>A0AAD6TM36</accession>
<reference evidence="2" key="1">
    <citation type="submission" date="2023-03" db="EMBL/GenBank/DDBJ databases">
        <title>Massive genome expansion in bonnet fungi (Mycena s.s.) driven by repeated elements and novel gene families across ecological guilds.</title>
        <authorList>
            <consortium name="Lawrence Berkeley National Laboratory"/>
            <person name="Harder C.B."/>
            <person name="Miyauchi S."/>
            <person name="Viragh M."/>
            <person name="Kuo A."/>
            <person name="Thoen E."/>
            <person name="Andreopoulos B."/>
            <person name="Lu D."/>
            <person name="Skrede I."/>
            <person name="Drula E."/>
            <person name="Henrissat B."/>
            <person name="Morin E."/>
            <person name="Kohler A."/>
            <person name="Barry K."/>
            <person name="LaButti K."/>
            <person name="Morin E."/>
            <person name="Salamov A."/>
            <person name="Lipzen A."/>
            <person name="Mereny Z."/>
            <person name="Hegedus B."/>
            <person name="Baldrian P."/>
            <person name="Stursova M."/>
            <person name="Weitz H."/>
            <person name="Taylor A."/>
            <person name="Grigoriev I.V."/>
            <person name="Nagy L.G."/>
            <person name="Martin F."/>
            <person name="Kauserud H."/>
        </authorList>
    </citation>
    <scope>NUCLEOTIDE SEQUENCE</scope>
    <source>
        <strain evidence="2">CBHHK173m</strain>
    </source>
</reference>
<dbReference type="EMBL" id="JARJCN010000134">
    <property type="protein sequence ID" value="KAJ7070255.1"/>
    <property type="molecule type" value="Genomic_DNA"/>
</dbReference>
<feature type="compositionally biased region" description="Polar residues" evidence="1">
    <location>
        <begin position="179"/>
        <end position="189"/>
    </location>
</feature>
<evidence type="ECO:0000313" key="2">
    <source>
        <dbReference type="EMBL" id="KAJ7070255.1"/>
    </source>
</evidence>
<feature type="region of interest" description="Disordered" evidence="1">
    <location>
        <begin position="168"/>
        <end position="198"/>
    </location>
</feature>
<dbReference type="AlphaFoldDB" id="A0AAD6TM36"/>
<protein>
    <submittedName>
        <fullName evidence="2">Uncharacterized protein</fullName>
    </submittedName>
</protein>
<keyword evidence="3" id="KW-1185">Reference proteome</keyword>